<dbReference type="InterPro" id="IPR001584">
    <property type="entry name" value="Integrase_cat-core"/>
</dbReference>
<dbReference type="AlphaFoldDB" id="A0A8K0C5J5"/>
<keyword evidence="2" id="KW-0862">Zinc</keyword>
<protein>
    <recommendedName>
        <fullName evidence="8">Retrovirus-related Pol polyprotein from transposon TNT 1-94</fullName>
    </recommendedName>
</protein>
<accession>A0A8K0C5J5</accession>
<dbReference type="SMART" id="SM00343">
    <property type="entry name" value="ZnF_C2HC"/>
    <property type="match status" value="1"/>
</dbReference>
<dbReference type="InterPro" id="IPR036875">
    <property type="entry name" value="Znf_CCHC_sf"/>
</dbReference>
<comment type="caution">
    <text evidence="6">The sequence shown here is derived from an EMBL/GenBank/DDBJ whole genome shotgun (WGS) entry which is preliminary data.</text>
</comment>
<dbReference type="Pfam" id="PF00665">
    <property type="entry name" value="rve"/>
    <property type="match status" value="1"/>
</dbReference>
<dbReference type="GO" id="GO:0015074">
    <property type="term" value="P:DNA integration"/>
    <property type="evidence" value="ECO:0007669"/>
    <property type="project" value="InterPro"/>
</dbReference>
<dbReference type="PANTHER" id="PTHR42648">
    <property type="entry name" value="TRANSPOSASE, PUTATIVE-RELATED"/>
    <property type="match status" value="1"/>
</dbReference>
<dbReference type="PANTHER" id="PTHR42648:SF28">
    <property type="entry name" value="TRANSPOSON-ENCODED PROTEIN WITH RIBONUCLEASE H-LIKE AND RETROVIRUS ZINC FINGER-LIKE DOMAINS"/>
    <property type="match status" value="1"/>
</dbReference>
<dbReference type="InterPro" id="IPR054722">
    <property type="entry name" value="PolX-like_BBD"/>
</dbReference>
<keyword evidence="7" id="KW-1185">Reference proteome</keyword>
<evidence type="ECO:0000256" key="1">
    <source>
        <dbReference type="ARBA" id="ARBA00022670"/>
    </source>
</evidence>
<name>A0A8K0C5J5_IGNLU</name>
<dbReference type="EMBL" id="VTPC01091236">
    <property type="protein sequence ID" value="KAF2879041.1"/>
    <property type="molecule type" value="Genomic_DNA"/>
</dbReference>
<dbReference type="GO" id="GO:0008233">
    <property type="term" value="F:peptidase activity"/>
    <property type="evidence" value="ECO:0007669"/>
    <property type="project" value="UniProtKB-KW"/>
</dbReference>
<dbReference type="Pfam" id="PF00098">
    <property type="entry name" value="zf-CCHC"/>
    <property type="match status" value="1"/>
</dbReference>
<dbReference type="Pfam" id="PF25597">
    <property type="entry name" value="SH3_retrovirus"/>
    <property type="match status" value="1"/>
</dbReference>
<feature type="region of interest" description="Disordered" evidence="3">
    <location>
        <begin position="185"/>
        <end position="234"/>
    </location>
</feature>
<feature type="domain" description="Integrase catalytic" evidence="5">
    <location>
        <begin position="439"/>
        <end position="616"/>
    </location>
</feature>
<sequence length="1066" mass="123626">MRPKSGTDNESWDDRDIQAINYIYSAISNKQLEYISELNSAYEIIQKFDEMYLKKSTALQIVCRHNLETVKLSNYSDTSLYFDDFEKAVNELKQAGAAVTEQEKLNYMLKSLPQNYSHIGDLIDVLPMKERTVEYLKSKIKLKRMEEKSNNVSNDKSNVFQAEAKSSSDKNYTCFGCGKPGHLKRDCRSGSNRGRGRGGFSAFRGRGRGQNNFRNFHRGRGNSQNTNRESQGSSFNTIITNNISASQDHKPRNGQIEWLLDSGCTDHIINNDKYFDRCEILQKPIKVKIGDGSTLEATKVGNIKAFFTVYGHKSEVTLTNVFYVKQMKANLLSYSKITEKNSIVSRGRLSKIYNPFGRLIAVAIKDERLYKMRSYINEEKSQAYMCKNNMTLKEKLHRTLGHINFNNWEKMCKNEVLDGLPKEIESEYLKCATCIENKMHNLPFHNNRRRAEDILEIVHTDLNGPHQTTGYEGEKYFLTFIDDYSKLTKVYCIQTKTEVFDCLVQYVNEIQNLTGKMIKELRWDNGKEYINSRVFQFAKEKGIIIKPCPPYVHELNGTAERYNRSLMDMGRCLLSEAKIHQRFWPEIIKAAAYLKNRTLTNTIEQKTPYEIFFKQKPSVKNLRMYGSKVFVRIPEEKRRSKWDKKAEIGILLGYTDTGYRVLMNNRVIIARHCDIIEEDVNLCGFEDEERQSNYDEEKEIEKQTIRDTTKNQNEENLLQTNDNEEDDDEVEIKVKRSGRKIKAPLRFDEEFGYYCINVNYCDAMIPQNFQEAITSSESLQWKEAMNREMDSLIKNNTWTLVNNPVKDKKTPMEINLKLEKSEVNNDIQYRNLIGALLYVNSGTRPDISFSVNYLSRFQNCYNETHFKYALRVLKYLYLTKDLKLKYYKSSSADILDCYVDSDWAGDTQDRKSTTGLVIRLFGNTILWKSKKQNSVTKSSTFAEYVALSEAVTEINFLICLVNEMFIKICKTKIYEDNSGVVAIVKYGNFTKNSKHIEVHYHFIHENVKSGKIEVVKIDSENNIADLFTKALDKIKLTAMVLTNERYDMSERATTAIASDVLQTETK</sequence>
<feature type="domain" description="CCHC-type" evidence="4">
    <location>
        <begin position="174"/>
        <end position="189"/>
    </location>
</feature>
<dbReference type="InterPro" id="IPR025724">
    <property type="entry name" value="GAG-pre-integrase_dom"/>
</dbReference>
<dbReference type="GO" id="GO:0008270">
    <property type="term" value="F:zinc ion binding"/>
    <property type="evidence" value="ECO:0007669"/>
    <property type="project" value="UniProtKB-KW"/>
</dbReference>
<feature type="compositionally biased region" description="Polar residues" evidence="3">
    <location>
        <begin position="223"/>
        <end position="234"/>
    </location>
</feature>
<keyword evidence="1" id="KW-0645">Protease</keyword>
<dbReference type="Pfam" id="PF22936">
    <property type="entry name" value="Pol_BBD"/>
    <property type="match status" value="1"/>
</dbReference>
<organism evidence="6 7">
    <name type="scientific">Ignelater luminosus</name>
    <name type="common">Cucubano</name>
    <name type="synonym">Pyrophorus luminosus</name>
    <dbReference type="NCBI Taxonomy" id="2038154"/>
    <lineage>
        <taxon>Eukaryota</taxon>
        <taxon>Metazoa</taxon>
        <taxon>Ecdysozoa</taxon>
        <taxon>Arthropoda</taxon>
        <taxon>Hexapoda</taxon>
        <taxon>Insecta</taxon>
        <taxon>Pterygota</taxon>
        <taxon>Neoptera</taxon>
        <taxon>Endopterygota</taxon>
        <taxon>Coleoptera</taxon>
        <taxon>Polyphaga</taxon>
        <taxon>Elateriformia</taxon>
        <taxon>Elateroidea</taxon>
        <taxon>Elateridae</taxon>
        <taxon>Agrypninae</taxon>
        <taxon>Pyrophorini</taxon>
        <taxon>Ignelater</taxon>
    </lineage>
</organism>
<evidence type="ECO:0000256" key="3">
    <source>
        <dbReference type="SAM" id="MobiDB-lite"/>
    </source>
</evidence>
<dbReference type="GO" id="GO:0006508">
    <property type="term" value="P:proteolysis"/>
    <property type="evidence" value="ECO:0007669"/>
    <property type="project" value="UniProtKB-KW"/>
</dbReference>
<dbReference type="InterPro" id="IPR012337">
    <property type="entry name" value="RNaseH-like_sf"/>
</dbReference>
<dbReference type="InterPro" id="IPR036397">
    <property type="entry name" value="RNaseH_sf"/>
</dbReference>
<gene>
    <name evidence="6" type="ORF">ILUMI_27135</name>
</gene>
<dbReference type="InterPro" id="IPR001878">
    <property type="entry name" value="Znf_CCHC"/>
</dbReference>
<dbReference type="SUPFAM" id="SSF57756">
    <property type="entry name" value="Retrovirus zinc finger-like domains"/>
    <property type="match status" value="1"/>
</dbReference>
<dbReference type="Gene3D" id="4.10.60.10">
    <property type="entry name" value="Zinc finger, CCHC-type"/>
    <property type="match status" value="1"/>
</dbReference>
<dbReference type="SUPFAM" id="SSF53098">
    <property type="entry name" value="Ribonuclease H-like"/>
    <property type="match status" value="1"/>
</dbReference>
<dbReference type="CDD" id="cd09272">
    <property type="entry name" value="RNase_HI_RT_Ty1"/>
    <property type="match status" value="1"/>
</dbReference>
<evidence type="ECO:0000313" key="7">
    <source>
        <dbReference type="Proteomes" id="UP000801492"/>
    </source>
</evidence>
<dbReference type="Proteomes" id="UP000801492">
    <property type="component" value="Unassembled WGS sequence"/>
</dbReference>
<keyword evidence="1" id="KW-0378">Hydrolase</keyword>
<dbReference type="InterPro" id="IPR039537">
    <property type="entry name" value="Retrotran_Ty1/copia-like"/>
</dbReference>
<evidence type="ECO:0008006" key="8">
    <source>
        <dbReference type="Google" id="ProtNLM"/>
    </source>
</evidence>
<dbReference type="Pfam" id="PF14223">
    <property type="entry name" value="Retrotran_gag_2"/>
    <property type="match status" value="1"/>
</dbReference>
<dbReference type="Pfam" id="PF13976">
    <property type="entry name" value="gag_pre-integrs"/>
    <property type="match status" value="1"/>
</dbReference>
<proteinExistence type="predicted"/>
<evidence type="ECO:0000259" key="4">
    <source>
        <dbReference type="PROSITE" id="PS50158"/>
    </source>
</evidence>
<dbReference type="GO" id="GO:0003676">
    <property type="term" value="F:nucleic acid binding"/>
    <property type="evidence" value="ECO:0007669"/>
    <property type="project" value="InterPro"/>
</dbReference>
<dbReference type="InterPro" id="IPR057670">
    <property type="entry name" value="SH3_retrovirus"/>
</dbReference>
<dbReference type="PROSITE" id="PS50994">
    <property type="entry name" value="INTEGRASE"/>
    <property type="match status" value="1"/>
</dbReference>
<keyword evidence="2" id="KW-0479">Metal-binding</keyword>
<evidence type="ECO:0000259" key="5">
    <source>
        <dbReference type="PROSITE" id="PS50994"/>
    </source>
</evidence>
<dbReference type="OrthoDB" id="6743953at2759"/>
<dbReference type="Gene3D" id="3.30.420.10">
    <property type="entry name" value="Ribonuclease H-like superfamily/Ribonuclease H"/>
    <property type="match status" value="1"/>
</dbReference>
<feature type="compositionally biased region" description="Low complexity" evidence="3">
    <location>
        <begin position="200"/>
        <end position="214"/>
    </location>
</feature>
<evidence type="ECO:0000313" key="6">
    <source>
        <dbReference type="EMBL" id="KAF2879041.1"/>
    </source>
</evidence>
<evidence type="ECO:0000256" key="2">
    <source>
        <dbReference type="PROSITE-ProRule" id="PRU00047"/>
    </source>
</evidence>
<keyword evidence="2" id="KW-0863">Zinc-finger</keyword>
<dbReference type="PROSITE" id="PS50158">
    <property type="entry name" value="ZF_CCHC"/>
    <property type="match status" value="1"/>
</dbReference>
<reference evidence="6" key="1">
    <citation type="submission" date="2019-08" db="EMBL/GenBank/DDBJ databases">
        <title>The genome of the North American firefly Photinus pyralis.</title>
        <authorList>
            <consortium name="Photinus pyralis genome working group"/>
            <person name="Fallon T.R."/>
            <person name="Sander Lower S.E."/>
            <person name="Weng J.-K."/>
        </authorList>
    </citation>
    <scope>NUCLEOTIDE SEQUENCE</scope>
    <source>
        <strain evidence="6">TRF0915ILg1</strain>
        <tissue evidence="6">Whole body</tissue>
    </source>
</reference>